<sequence>MEELEKIKQELGEIQERNRRVEADKAWETSWTRKILIAGLTYVVIVLFFLSADIPRPFVNAIVPTLGFILSTLSVPVVKRWWVKYIPNSRE</sequence>
<proteinExistence type="predicted"/>
<accession>A0A1G2QDI6</accession>
<evidence type="ECO:0000313" key="2">
    <source>
        <dbReference type="EMBL" id="OHA58508.1"/>
    </source>
</evidence>
<keyword evidence="1" id="KW-0812">Transmembrane</keyword>
<dbReference type="STRING" id="1802438.A2571_01905"/>
<comment type="caution">
    <text evidence="2">The sequence shown here is derived from an EMBL/GenBank/DDBJ whole genome shotgun (WGS) entry which is preliminary data.</text>
</comment>
<evidence type="ECO:0000313" key="3">
    <source>
        <dbReference type="Proteomes" id="UP000177043"/>
    </source>
</evidence>
<dbReference type="EMBL" id="MHTJ01000003">
    <property type="protein sequence ID" value="OHA58508.1"/>
    <property type="molecule type" value="Genomic_DNA"/>
</dbReference>
<feature type="transmembrane region" description="Helical" evidence="1">
    <location>
        <begin position="58"/>
        <end position="78"/>
    </location>
</feature>
<keyword evidence="1" id="KW-0472">Membrane</keyword>
<keyword evidence="1" id="KW-1133">Transmembrane helix</keyword>
<gene>
    <name evidence="2" type="ORF">A2571_01905</name>
</gene>
<organism evidence="2 3">
    <name type="scientific">Candidatus Vogelbacteria bacterium RIFOXYD1_FULL_44_32</name>
    <dbReference type="NCBI Taxonomy" id="1802438"/>
    <lineage>
        <taxon>Bacteria</taxon>
        <taxon>Candidatus Vogeliibacteriota</taxon>
    </lineage>
</organism>
<reference evidence="2 3" key="1">
    <citation type="journal article" date="2016" name="Nat. Commun.">
        <title>Thousands of microbial genomes shed light on interconnected biogeochemical processes in an aquifer system.</title>
        <authorList>
            <person name="Anantharaman K."/>
            <person name="Brown C.T."/>
            <person name="Hug L.A."/>
            <person name="Sharon I."/>
            <person name="Castelle C.J."/>
            <person name="Probst A.J."/>
            <person name="Thomas B.C."/>
            <person name="Singh A."/>
            <person name="Wilkins M.J."/>
            <person name="Karaoz U."/>
            <person name="Brodie E.L."/>
            <person name="Williams K.H."/>
            <person name="Hubbard S.S."/>
            <person name="Banfield J.F."/>
        </authorList>
    </citation>
    <scope>NUCLEOTIDE SEQUENCE [LARGE SCALE GENOMIC DNA]</scope>
</reference>
<name>A0A1G2QDI6_9BACT</name>
<protein>
    <submittedName>
        <fullName evidence="2">Uncharacterized protein</fullName>
    </submittedName>
</protein>
<dbReference type="Proteomes" id="UP000177043">
    <property type="component" value="Unassembled WGS sequence"/>
</dbReference>
<feature type="transmembrane region" description="Helical" evidence="1">
    <location>
        <begin position="35"/>
        <end position="52"/>
    </location>
</feature>
<evidence type="ECO:0000256" key="1">
    <source>
        <dbReference type="SAM" id="Phobius"/>
    </source>
</evidence>
<dbReference type="AlphaFoldDB" id="A0A1G2QDI6"/>